<comment type="similarity">
    <text evidence="2">Belongs to the cytochrome P450 family.</text>
</comment>
<reference evidence="5 6" key="1">
    <citation type="submission" date="2014-04" db="EMBL/GenBank/DDBJ databases">
        <title>Genome evolution of avian class.</title>
        <authorList>
            <person name="Zhang G."/>
            <person name="Li C."/>
        </authorList>
    </citation>
    <scope>NUCLEOTIDE SEQUENCE [LARGE SCALE GENOMIC DNA]</scope>
    <source>
        <strain evidence="5">BGI_N303</strain>
    </source>
</reference>
<keyword evidence="6" id="KW-1185">Reference proteome</keyword>
<accession>A0A091G1B5</accession>
<gene>
    <name evidence="5" type="ORF">N303_10273</name>
</gene>
<dbReference type="SUPFAM" id="SSF48264">
    <property type="entry name" value="Cytochrome P450"/>
    <property type="match status" value="1"/>
</dbReference>
<evidence type="ECO:0000256" key="4">
    <source>
        <dbReference type="ARBA" id="ARBA00023004"/>
    </source>
</evidence>
<feature type="non-terminal residue" evidence="5">
    <location>
        <position position="41"/>
    </location>
</feature>
<dbReference type="STRING" id="55661.A0A091G1B5"/>
<dbReference type="Pfam" id="PF00067">
    <property type="entry name" value="p450"/>
    <property type="match status" value="1"/>
</dbReference>
<dbReference type="AlphaFoldDB" id="A0A091G1B5"/>
<sequence>STFDEDNIVQSVFDLFLGGSETTATTLCWALLYTVAYPDVQ</sequence>
<dbReference type="PRINTS" id="PR00463">
    <property type="entry name" value="EP450I"/>
</dbReference>
<dbReference type="PANTHER" id="PTHR24300:SF368">
    <property type="entry name" value="CYTOCHROME P450, FAMILY 2, SUBFAMILY AB, POLYPEPTIDE 1"/>
    <property type="match status" value="1"/>
</dbReference>
<protein>
    <submittedName>
        <fullName evidence="5">Cytochrome P450 2J5</fullName>
    </submittedName>
</protein>
<dbReference type="GO" id="GO:0005737">
    <property type="term" value="C:cytoplasm"/>
    <property type="evidence" value="ECO:0007669"/>
    <property type="project" value="TreeGrafter"/>
</dbReference>
<evidence type="ECO:0000256" key="3">
    <source>
        <dbReference type="ARBA" id="ARBA00022723"/>
    </source>
</evidence>
<organism evidence="5 6">
    <name type="scientific">Cuculus canorus</name>
    <name type="common">Common cuckoo</name>
    <dbReference type="NCBI Taxonomy" id="55661"/>
    <lineage>
        <taxon>Eukaryota</taxon>
        <taxon>Metazoa</taxon>
        <taxon>Chordata</taxon>
        <taxon>Craniata</taxon>
        <taxon>Vertebrata</taxon>
        <taxon>Euteleostomi</taxon>
        <taxon>Archelosauria</taxon>
        <taxon>Archosauria</taxon>
        <taxon>Dinosauria</taxon>
        <taxon>Saurischia</taxon>
        <taxon>Theropoda</taxon>
        <taxon>Coelurosauria</taxon>
        <taxon>Aves</taxon>
        <taxon>Neognathae</taxon>
        <taxon>Neoaves</taxon>
        <taxon>Otidimorphae</taxon>
        <taxon>Cuculiformes</taxon>
        <taxon>Cuculidae</taxon>
        <taxon>Cuculus</taxon>
    </lineage>
</organism>
<dbReference type="InterPro" id="IPR036396">
    <property type="entry name" value="Cyt_P450_sf"/>
</dbReference>
<feature type="non-terminal residue" evidence="5">
    <location>
        <position position="1"/>
    </location>
</feature>
<evidence type="ECO:0000313" key="5">
    <source>
        <dbReference type="EMBL" id="KFO74924.1"/>
    </source>
</evidence>
<dbReference type="Gene3D" id="1.10.630.10">
    <property type="entry name" value="Cytochrome P450"/>
    <property type="match status" value="1"/>
</dbReference>
<dbReference type="EMBL" id="KL447556">
    <property type="protein sequence ID" value="KFO74924.1"/>
    <property type="molecule type" value="Genomic_DNA"/>
</dbReference>
<dbReference type="GO" id="GO:0005506">
    <property type="term" value="F:iron ion binding"/>
    <property type="evidence" value="ECO:0007669"/>
    <property type="project" value="InterPro"/>
</dbReference>
<evidence type="ECO:0000313" key="6">
    <source>
        <dbReference type="Proteomes" id="UP000053760"/>
    </source>
</evidence>
<dbReference type="GO" id="GO:0006082">
    <property type="term" value="P:organic acid metabolic process"/>
    <property type="evidence" value="ECO:0007669"/>
    <property type="project" value="TreeGrafter"/>
</dbReference>
<keyword evidence="3" id="KW-0479">Metal-binding</keyword>
<comment type="cofactor">
    <cofactor evidence="1">
        <name>heme</name>
        <dbReference type="ChEBI" id="CHEBI:30413"/>
    </cofactor>
</comment>
<dbReference type="PANTHER" id="PTHR24300">
    <property type="entry name" value="CYTOCHROME P450 508A4-RELATED"/>
    <property type="match status" value="1"/>
</dbReference>
<dbReference type="InterPro" id="IPR050182">
    <property type="entry name" value="Cytochrome_P450_fam2"/>
</dbReference>
<evidence type="ECO:0000256" key="1">
    <source>
        <dbReference type="ARBA" id="ARBA00001971"/>
    </source>
</evidence>
<dbReference type="GO" id="GO:0020037">
    <property type="term" value="F:heme binding"/>
    <property type="evidence" value="ECO:0007669"/>
    <property type="project" value="InterPro"/>
</dbReference>
<dbReference type="InterPro" id="IPR001128">
    <property type="entry name" value="Cyt_P450"/>
</dbReference>
<dbReference type="GO" id="GO:0016712">
    <property type="term" value="F:oxidoreductase activity, acting on paired donors, with incorporation or reduction of molecular oxygen, reduced flavin or flavoprotein as one donor, and incorporation of one atom of oxygen"/>
    <property type="evidence" value="ECO:0007669"/>
    <property type="project" value="TreeGrafter"/>
</dbReference>
<dbReference type="Proteomes" id="UP000053760">
    <property type="component" value="Unassembled WGS sequence"/>
</dbReference>
<proteinExistence type="inferred from homology"/>
<keyword evidence="4" id="KW-0408">Iron</keyword>
<dbReference type="InterPro" id="IPR002401">
    <property type="entry name" value="Cyt_P450_E_grp-I"/>
</dbReference>
<evidence type="ECO:0000256" key="2">
    <source>
        <dbReference type="ARBA" id="ARBA00010617"/>
    </source>
</evidence>
<name>A0A091G1B5_CUCCA</name>
<dbReference type="GO" id="GO:0006805">
    <property type="term" value="P:xenobiotic metabolic process"/>
    <property type="evidence" value="ECO:0007669"/>
    <property type="project" value="TreeGrafter"/>
</dbReference>